<dbReference type="InterPro" id="IPR010131">
    <property type="entry name" value="MdtP/NodT-like"/>
</dbReference>
<reference evidence="3 4" key="1">
    <citation type="submission" date="2014-07" db="EMBL/GenBank/DDBJ databases">
        <title>Draft genome sequence of Thalassospira xiamenensis IB13.</title>
        <authorList>
            <person name="Lai Q."/>
            <person name="Shao Z."/>
        </authorList>
    </citation>
    <scope>NUCLEOTIDE SEQUENCE [LARGE SCALE GENOMIC DNA]</scope>
    <source>
        <strain evidence="3 4">IB13</strain>
    </source>
</reference>
<evidence type="ECO:0000313" key="4">
    <source>
        <dbReference type="Proteomes" id="UP000252266"/>
    </source>
</evidence>
<proteinExistence type="inferred from homology"/>
<dbReference type="PANTHER" id="PTHR30203:SF32">
    <property type="entry name" value="CATION EFFLUX SYSTEM PROTEIN CUSC"/>
    <property type="match status" value="1"/>
</dbReference>
<dbReference type="Pfam" id="PF02321">
    <property type="entry name" value="OEP"/>
    <property type="match status" value="1"/>
</dbReference>
<comment type="similarity">
    <text evidence="1">Belongs to the outer membrane factor (OMF) (TC 1.B.17) family.</text>
</comment>
<dbReference type="Proteomes" id="UP000252266">
    <property type="component" value="Unassembled WGS sequence"/>
</dbReference>
<dbReference type="SUPFAM" id="SSF56954">
    <property type="entry name" value="Outer membrane efflux proteins (OEP)"/>
    <property type="match status" value="1"/>
</dbReference>
<name>A0A367WVF7_9PROT</name>
<evidence type="ECO:0008006" key="5">
    <source>
        <dbReference type="Google" id="ProtNLM"/>
    </source>
</evidence>
<keyword evidence="2" id="KW-0175">Coiled coil</keyword>
<sequence length="90" mass="10015">MSDVENALSARTQYDRRAARLEAALDAARNAERIYETRFRSGAVAMQDWLDAQETRRSAEESVLANQLDRITNLITLYQALGGDAIPSNA</sequence>
<feature type="coiled-coil region" evidence="2">
    <location>
        <begin position="4"/>
        <end position="38"/>
    </location>
</feature>
<gene>
    <name evidence="3" type="ORF">TH44_22210</name>
</gene>
<dbReference type="Gene3D" id="1.20.1600.10">
    <property type="entry name" value="Outer membrane efflux proteins (OEP)"/>
    <property type="match status" value="1"/>
</dbReference>
<comment type="caution">
    <text evidence="3">The sequence shown here is derived from an EMBL/GenBank/DDBJ whole genome shotgun (WGS) entry which is preliminary data.</text>
</comment>
<dbReference type="InterPro" id="IPR003423">
    <property type="entry name" value="OMP_efflux"/>
</dbReference>
<evidence type="ECO:0000256" key="2">
    <source>
        <dbReference type="SAM" id="Coils"/>
    </source>
</evidence>
<accession>A0A367WVF7</accession>
<dbReference type="PANTHER" id="PTHR30203">
    <property type="entry name" value="OUTER MEMBRANE CATION EFFLUX PROTEIN"/>
    <property type="match status" value="1"/>
</dbReference>
<evidence type="ECO:0000313" key="3">
    <source>
        <dbReference type="EMBL" id="RCK44491.1"/>
    </source>
</evidence>
<dbReference type="GO" id="GO:0015562">
    <property type="term" value="F:efflux transmembrane transporter activity"/>
    <property type="evidence" value="ECO:0007669"/>
    <property type="project" value="InterPro"/>
</dbReference>
<organism evidence="3 4">
    <name type="scientific">Thalassospira xiamenensis</name>
    <dbReference type="NCBI Taxonomy" id="220697"/>
    <lineage>
        <taxon>Bacteria</taxon>
        <taxon>Pseudomonadati</taxon>
        <taxon>Pseudomonadota</taxon>
        <taxon>Alphaproteobacteria</taxon>
        <taxon>Rhodospirillales</taxon>
        <taxon>Thalassospiraceae</taxon>
        <taxon>Thalassospira</taxon>
    </lineage>
</organism>
<protein>
    <recommendedName>
        <fullName evidence="5">Outer membrane efflux protein</fullName>
    </recommendedName>
</protein>
<evidence type="ECO:0000256" key="1">
    <source>
        <dbReference type="ARBA" id="ARBA00007613"/>
    </source>
</evidence>
<dbReference type="EMBL" id="JPWJ01000017">
    <property type="protein sequence ID" value="RCK44491.1"/>
    <property type="molecule type" value="Genomic_DNA"/>
</dbReference>
<dbReference type="AlphaFoldDB" id="A0A367WVF7"/>